<organism evidence="1 2">
    <name type="scientific">Entomophthora muscae</name>
    <dbReference type="NCBI Taxonomy" id="34485"/>
    <lineage>
        <taxon>Eukaryota</taxon>
        <taxon>Fungi</taxon>
        <taxon>Fungi incertae sedis</taxon>
        <taxon>Zoopagomycota</taxon>
        <taxon>Entomophthoromycotina</taxon>
        <taxon>Entomophthoromycetes</taxon>
        <taxon>Entomophthorales</taxon>
        <taxon>Entomophthoraceae</taxon>
        <taxon>Entomophthora</taxon>
    </lineage>
</organism>
<accession>A0ACC2UC12</accession>
<comment type="caution">
    <text evidence="1">The sequence shown here is derived from an EMBL/GenBank/DDBJ whole genome shotgun (WGS) entry which is preliminary data.</text>
</comment>
<keyword evidence="2" id="KW-1185">Reference proteome</keyword>
<dbReference type="Proteomes" id="UP001165960">
    <property type="component" value="Unassembled WGS sequence"/>
</dbReference>
<dbReference type="EMBL" id="QTSX02000849">
    <property type="protein sequence ID" value="KAJ9084380.1"/>
    <property type="molecule type" value="Genomic_DNA"/>
</dbReference>
<evidence type="ECO:0000313" key="2">
    <source>
        <dbReference type="Proteomes" id="UP001165960"/>
    </source>
</evidence>
<evidence type="ECO:0000313" key="1">
    <source>
        <dbReference type="EMBL" id="KAJ9084380.1"/>
    </source>
</evidence>
<reference evidence="1" key="1">
    <citation type="submission" date="2022-04" db="EMBL/GenBank/DDBJ databases">
        <title>Genome of the entomopathogenic fungus Entomophthora muscae.</title>
        <authorList>
            <person name="Elya C."/>
            <person name="Lovett B.R."/>
            <person name="Lee E."/>
            <person name="Macias A.M."/>
            <person name="Hajek A.E."/>
            <person name="De Bivort B.L."/>
            <person name="Kasson M.T."/>
            <person name="De Fine Licht H.H."/>
            <person name="Stajich J.E."/>
        </authorList>
    </citation>
    <scope>NUCLEOTIDE SEQUENCE</scope>
    <source>
        <strain evidence="1">Berkeley</strain>
    </source>
</reference>
<proteinExistence type="predicted"/>
<sequence>MVKSNDEPWFDDGFGKDLRVLFYEMLQKNQTMLESLKSGKMEPIKVTLLKVFLGEDLRMGDIEDEKVGPWLCFSVKYINVNNVWQGLTDFTISYLSLNLAIFHGLPFKSKREDAPAEGLALAIFGGGCTHPALPCNSASIELQHFNEEDTRLSQLDCTCSHQACILNIIDSRSRSLEAALFEGYIFAFKPLAKAQAELADGMSDSMAPARLYSHVLRVIKGKIYLFCLRQVGQLLPKAPVPREASNSFAEYFRLNIIKPSIIKGGKDELTGFSLLNPLNSHTTLGNVISTSTGMASHHSKIPALPSVAAETCWLSQILSKSMGDGLYQEKVLGSARIQSIKKLFMAESEASISMFNKHMDELCPLSQERLAYNSDSLSIIHQQMLLAGLSELIKLWPQVYPNANLKQFLRDVQLSIKNRLNSLPFEIRNICTPLVRPVPPPPPAGLNLPFLHGPHRPPGLNHSFPKHMMPPPFPAPGFRPLPVNHWSNSAPREPAQPSSQGYLKPDPYAGESRQCQAEWQSKLGDPSNLLYQYWMARKEDNITLQPVSKRQNNDFDSRVLPKD</sequence>
<name>A0ACC2UC12_9FUNG</name>
<gene>
    <name evidence="1" type="ORF">DSO57_1025101</name>
</gene>
<protein>
    <submittedName>
        <fullName evidence="1">Uncharacterized protein</fullName>
    </submittedName>
</protein>